<keyword evidence="5 11" id="KW-0812">Transmembrane</keyword>
<reference evidence="12 13" key="1">
    <citation type="submission" date="2019-01" db="EMBL/GenBank/DDBJ databases">
        <authorList>
            <person name="Alioto T."/>
            <person name="Alioto T."/>
        </authorList>
    </citation>
    <scope>NUCLEOTIDE SEQUENCE [LARGE SCALE GENOMIC DNA]</scope>
</reference>
<evidence type="ECO:0000313" key="12">
    <source>
        <dbReference type="EMBL" id="VFV44982.1"/>
    </source>
</evidence>
<keyword evidence="4 11" id="KW-0589">Pheromone response</keyword>
<dbReference type="EMBL" id="CAAGRJ010036557">
    <property type="protein sequence ID" value="VFV44982.1"/>
    <property type="molecule type" value="Genomic_DNA"/>
</dbReference>
<evidence type="ECO:0000256" key="9">
    <source>
        <dbReference type="ARBA" id="ARBA00023170"/>
    </source>
</evidence>
<organism evidence="12 13">
    <name type="scientific">Lynx pardinus</name>
    <name type="common">Iberian lynx</name>
    <name type="synonym">Felis pardina</name>
    <dbReference type="NCBI Taxonomy" id="191816"/>
    <lineage>
        <taxon>Eukaryota</taxon>
        <taxon>Metazoa</taxon>
        <taxon>Chordata</taxon>
        <taxon>Craniata</taxon>
        <taxon>Vertebrata</taxon>
        <taxon>Euteleostomi</taxon>
        <taxon>Mammalia</taxon>
        <taxon>Eutheria</taxon>
        <taxon>Laurasiatheria</taxon>
        <taxon>Carnivora</taxon>
        <taxon>Feliformia</taxon>
        <taxon>Felidae</taxon>
        <taxon>Felinae</taxon>
        <taxon>Lynx</taxon>
    </lineage>
</organism>
<gene>
    <name evidence="12" type="ORF">LYPA_23C005550</name>
</gene>
<keyword evidence="9 11" id="KW-0675">Receptor</keyword>
<evidence type="ECO:0000256" key="7">
    <source>
        <dbReference type="ARBA" id="ARBA00023040"/>
    </source>
</evidence>
<dbReference type="Gene3D" id="1.20.1070.10">
    <property type="entry name" value="Rhodopsin 7-helix transmembrane proteins"/>
    <property type="match status" value="1"/>
</dbReference>
<dbReference type="GO" id="GO:0005886">
    <property type="term" value="C:plasma membrane"/>
    <property type="evidence" value="ECO:0007669"/>
    <property type="project" value="UniProtKB-SubCell"/>
</dbReference>
<evidence type="ECO:0000256" key="3">
    <source>
        <dbReference type="ARBA" id="ARBA00022475"/>
    </source>
</evidence>
<evidence type="ECO:0000256" key="11">
    <source>
        <dbReference type="RuleBase" id="RU364061"/>
    </source>
</evidence>
<feature type="transmembrane region" description="Helical" evidence="11">
    <location>
        <begin position="50"/>
        <end position="73"/>
    </location>
</feature>
<dbReference type="Pfam" id="PF03402">
    <property type="entry name" value="V1R"/>
    <property type="match status" value="1"/>
</dbReference>
<evidence type="ECO:0000256" key="4">
    <source>
        <dbReference type="ARBA" id="ARBA00022507"/>
    </source>
</evidence>
<feature type="transmembrane region" description="Helical" evidence="11">
    <location>
        <begin position="6"/>
        <end position="29"/>
    </location>
</feature>
<evidence type="ECO:0000256" key="5">
    <source>
        <dbReference type="ARBA" id="ARBA00022692"/>
    </source>
</evidence>
<protein>
    <recommendedName>
        <fullName evidence="11">Vomeronasal type-1 receptor</fullName>
    </recommendedName>
</protein>
<comment type="caution">
    <text evidence="11">Lacks conserved residue(s) required for the propagation of feature annotation.</text>
</comment>
<dbReference type="SUPFAM" id="SSF81321">
    <property type="entry name" value="Family A G protein-coupled receptor-like"/>
    <property type="match status" value="1"/>
</dbReference>
<evidence type="ECO:0000256" key="10">
    <source>
        <dbReference type="ARBA" id="ARBA00023224"/>
    </source>
</evidence>
<dbReference type="InterPro" id="IPR004072">
    <property type="entry name" value="Vmron_rcpt_1"/>
</dbReference>
<dbReference type="Proteomes" id="UP000386466">
    <property type="component" value="Unassembled WGS sequence"/>
</dbReference>
<dbReference type="GO" id="GO:0016503">
    <property type="term" value="F:pheromone receptor activity"/>
    <property type="evidence" value="ECO:0007669"/>
    <property type="project" value="InterPro"/>
</dbReference>
<accession>A0A485PRN7</accession>
<keyword evidence="13" id="KW-1185">Reference proteome</keyword>
<comment type="subcellular location">
    <subcellularLocation>
        <location evidence="1 11">Cell membrane</location>
        <topology evidence="1 11">Multi-pass membrane protein</topology>
    </subcellularLocation>
</comment>
<dbReference type="PANTHER" id="PTHR24062">
    <property type="entry name" value="VOMERONASAL TYPE-1 RECEPTOR"/>
    <property type="match status" value="1"/>
</dbReference>
<sequence length="141" mass="15417">MATRDLAVGVIFLVQTVLGILGNFSLLYHCDLLSFTGCRPRPTDLVFKKLIVANILVLFSLGIHHTVSSFGWYNMFSDFGCKFSPYVQGVARGVSIGGTCLSSVFQAITISAWNSRWAALKGKLSSALSLHLSCAESCKYW</sequence>
<keyword evidence="10 11" id="KW-0807">Transducer</keyword>
<evidence type="ECO:0000256" key="6">
    <source>
        <dbReference type="ARBA" id="ARBA00022989"/>
    </source>
</evidence>
<comment type="similarity">
    <text evidence="2 11">Belongs to the G-protein coupled receptor 1 family.</text>
</comment>
<keyword evidence="8 11" id="KW-0472">Membrane</keyword>
<keyword evidence="7 11" id="KW-0297">G-protein coupled receptor</keyword>
<dbReference type="AlphaFoldDB" id="A0A485PRN7"/>
<proteinExistence type="inferred from homology"/>
<evidence type="ECO:0000256" key="1">
    <source>
        <dbReference type="ARBA" id="ARBA00004651"/>
    </source>
</evidence>
<evidence type="ECO:0000256" key="2">
    <source>
        <dbReference type="ARBA" id="ARBA00010663"/>
    </source>
</evidence>
<name>A0A485PRN7_LYNPA</name>
<dbReference type="GO" id="GO:0019236">
    <property type="term" value="P:response to pheromone"/>
    <property type="evidence" value="ECO:0007669"/>
    <property type="project" value="UniProtKB-KW"/>
</dbReference>
<keyword evidence="6 11" id="KW-1133">Transmembrane helix</keyword>
<evidence type="ECO:0000256" key="8">
    <source>
        <dbReference type="ARBA" id="ARBA00023136"/>
    </source>
</evidence>
<evidence type="ECO:0000313" key="13">
    <source>
        <dbReference type="Proteomes" id="UP000386466"/>
    </source>
</evidence>
<keyword evidence="3 11" id="KW-1003">Cell membrane</keyword>